<dbReference type="Proteomes" id="UP000006462">
    <property type="component" value="Unassembled WGS sequence"/>
</dbReference>
<evidence type="ECO:0000313" key="1">
    <source>
        <dbReference type="EMBL" id="EFB90509.1"/>
    </source>
</evidence>
<evidence type="ECO:0000313" key="2">
    <source>
        <dbReference type="Proteomes" id="UP000006462"/>
    </source>
</evidence>
<sequence>MFHVEQRKRAEADESDFIGFRPLFACYASVTFSLNQRYTAL</sequence>
<organism evidence="1 2">
    <name type="scientific">Pyramidobacter piscolens W5455</name>
    <dbReference type="NCBI Taxonomy" id="352165"/>
    <lineage>
        <taxon>Bacteria</taxon>
        <taxon>Thermotogati</taxon>
        <taxon>Synergistota</taxon>
        <taxon>Synergistia</taxon>
        <taxon>Synergistales</taxon>
        <taxon>Dethiosulfovibrionaceae</taxon>
        <taxon>Pyramidobacter</taxon>
    </lineage>
</organism>
<name>A0ABM9ZUJ1_9BACT</name>
<proteinExistence type="predicted"/>
<gene>
    <name evidence="1" type="ORF">HMPREF7215_2144</name>
</gene>
<reference evidence="1 2" key="1">
    <citation type="submission" date="2009-12" db="EMBL/GenBank/DDBJ databases">
        <authorList>
            <person name="Shrivastava S."/>
            <person name="Madupu R."/>
            <person name="Durkin A.S."/>
            <person name="Torralba M."/>
            <person name="Methe B."/>
            <person name="Sutton G.G."/>
            <person name="Strausberg R.L."/>
            <person name="Nelson K.E."/>
        </authorList>
    </citation>
    <scope>NUCLEOTIDE SEQUENCE [LARGE SCALE GENOMIC DNA]</scope>
    <source>
        <strain evidence="1 2">W5455</strain>
    </source>
</reference>
<protein>
    <submittedName>
        <fullName evidence="1">Uncharacterized protein</fullName>
    </submittedName>
</protein>
<keyword evidence="2" id="KW-1185">Reference proteome</keyword>
<comment type="caution">
    <text evidence="1">The sequence shown here is derived from an EMBL/GenBank/DDBJ whole genome shotgun (WGS) entry which is preliminary data.</text>
</comment>
<accession>A0ABM9ZUJ1</accession>
<dbReference type="EMBL" id="ADFP01000079">
    <property type="protein sequence ID" value="EFB90509.1"/>
    <property type="molecule type" value="Genomic_DNA"/>
</dbReference>